<dbReference type="Proteomes" id="UP000199695">
    <property type="component" value="Unassembled WGS sequence"/>
</dbReference>
<sequence>MMNVFMNVPTVQGVGLPIFADTRRGAAPSNGIFLAEKAYTRPPDDLGDETMMN</sequence>
<dbReference type="EMBL" id="FOCQ01000015">
    <property type="protein sequence ID" value="SEN59510.1"/>
    <property type="molecule type" value="Genomic_DNA"/>
</dbReference>
<organism evidence="1 2">
    <name type="scientific">Lihuaxuella thermophila</name>
    <dbReference type="NCBI Taxonomy" id="1173111"/>
    <lineage>
        <taxon>Bacteria</taxon>
        <taxon>Bacillati</taxon>
        <taxon>Bacillota</taxon>
        <taxon>Bacilli</taxon>
        <taxon>Bacillales</taxon>
        <taxon>Thermoactinomycetaceae</taxon>
        <taxon>Lihuaxuella</taxon>
    </lineage>
</organism>
<reference evidence="1 2" key="1">
    <citation type="submission" date="2016-10" db="EMBL/GenBank/DDBJ databases">
        <authorList>
            <person name="de Groot N.N."/>
        </authorList>
    </citation>
    <scope>NUCLEOTIDE SEQUENCE [LARGE SCALE GENOMIC DNA]</scope>
    <source>
        <strain evidence="1 2">DSM 46701</strain>
    </source>
</reference>
<protein>
    <submittedName>
        <fullName evidence="1">Uncharacterized protein</fullName>
    </submittedName>
</protein>
<dbReference type="AlphaFoldDB" id="A0A1H8HT81"/>
<dbReference type="RefSeq" id="WP_170839973.1">
    <property type="nucleotide sequence ID" value="NZ_FOCQ01000015.1"/>
</dbReference>
<proteinExistence type="predicted"/>
<gene>
    <name evidence="1" type="ORF">SAMN05444955_11537</name>
</gene>
<evidence type="ECO:0000313" key="2">
    <source>
        <dbReference type="Proteomes" id="UP000199695"/>
    </source>
</evidence>
<keyword evidence="2" id="KW-1185">Reference proteome</keyword>
<dbReference type="STRING" id="1173111.SAMN05444955_11537"/>
<evidence type="ECO:0000313" key="1">
    <source>
        <dbReference type="EMBL" id="SEN59510.1"/>
    </source>
</evidence>
<name>A0A1H8HT81_9BACL</name>
<accession>A0A1H8HT81</accession>